<protein>
    <submittedName>
        <fullName evidence="3">xenoxin-1-like</fullName>
    </submittedName>
</protein>
<evidence type="ECO:0000313" key="3">
    <source>
        <dbReference type="RefSeq" id="XP_018095772.1"/>
    </source>
</evidence>
<dbReference type="Proteomes" id="UP000186698">
    <property type="component" value="Chromosome 9_10L"/>
</dbReference>
<evidence type="ECO:0000313" key="4">
    <source>
        <dbReference type="RefSeq" id="XP_041433489.1"/>
    </source>
</evidence>
<dbReference type="InterPro" id="IPR045860">
    <property type="entry name" value="Snake_toxin-like_sf"/>
</dbReference>
<evidence type="ECO:0000256" key="1">
    <source>
        <dbReference type="SAM" id="SignalP"/>
    </source>
</evidence>
<dbReference type="RefSeq" id="XP_041433490.1">
    <property type="nucleotide sequence ID" value="XM_041577556.1"/>
</dbReference>
<organism evidence="2 5">
    <name type="scientific">Xenopus laevis</name>
    <name type="common">African clawed frog</name>
    <dbReference type="NCBI Taxonomy" id="8355"/>
    <lineage>
        <taxon>Eukaryota</taxon>
        <taxon>Metazoa</taxon>
        <taxon>Chordata</taxon>
        <taxon>Craniata</taxon>
        <taxon>Vertebrata</taxon>
        <taxon>Euteleostomi</taxon>
        <taxon>Amphibia</taxon>
        <taxon>Batrachia</taxon>
        <taxon>Anura</taxon>
        <taxon>Pipoidea</taxon>
        <taxon>Pipidae</taxon>
        <taxon>Xenopodinae</taxon>
        <taxon>Xenopus</taxon>
        <taxon>Xenopus</taxon>
    </lineage>
</organism>
<dbReference type="RefSeq" id="XP_018095772.1">
    <property type="nucleotide sequence ID" value="XM_018240283.2"/>
</dbReference>
<dbReference type="GeneID" id="108703971"/>
<feature type="chain" id="PRO_5044692447" evidence="1">
    <location>
        <begin position="22"/>
        <end position="87"/>
    </location>
</feature>
<keyword evidence="1" id="KW-0732">Signal</keyword>
<gene>
    <name evidence="3 4 5" type="primary">LOC108703971</name>
</gene>
<evidence type="ECO:0000313" key="2">
    <source>
        <dbReference type="Proteomes" id="UP000186698"/>
    </source>
</evidence>
<feature type="signal peptide" evidence="1">
    <location>
        <begin position="1"/>
        <end position="21"/>
    </location>
</feature>
<sequence>MHTMRYAIIFFLICVITLGEALKCVNLQENGIKLTQSCVKEDTKCLTLKSLRKQLKYCASDSTCKTVRLTALPGQTVTCCAGDMCNV</sequence>
<evidence type="ECO:0000313" key="5">
    <source>
        <dbReference type="RefSeq" id="XP_041433490.1"/>
    </source>
</evidence>
<proteinExistence type="predicted"/>
<name>A0A8J1LXK9_XENLA</name>
<dbReference type="KEGG" id="xla:108703971"/>
<dbReference type="Gene3D" id="2.10.60.10">
    <property type="entry name" value="CD59"/>
    <property type="match status" value="1"/>
</dbReference>
<reference evidence="3 4" key="1">
    <citation type="submission" date="2025-04" db="UniProtKB">
        <authorList>
            <consortium name="RefSeq"/>
        </authorList>
    </citation>
    <scope>IDENTIFICATION</scope>
    <source>
        <strain evidence="3 4">J_2021</strain>
        <tissue evidence="3 4">Erythrocytes</tissue>
    </source>
</reference>
<dbReference type="SUPFAM" id="SSF57302">
    <property type="entry name" value="Snake toxin-like"/>
    <property type="match status" value="1"/>
</dbReference>
<accession>A0A8J1LXK9</accession>
<keyword evidence="2" id="KW-1185">Reference proteome</keyword>
<dbReference type="AlphaFoldDB" id="A0A8J1LXK9"/>
<dbReference type="RefSeq" id="XP_041433489.1">
    <property type="nucleotide sequence ID" value="XM_041577555.1"/>
</dbReference>